<keyword evidence="2" id="KW-0238">DNA-binding</keyword>
<comment type="caution">
    <text evidence="6">The sequence shown here is derived from an EMBL/GenBank/DDBJ whole genome shotgun (WGS) entry which is preliminary data.</text>
</comment>
<dbReference type="Gene3D" id="1.25.40.10">
    <property type="entry name" value="Tetratricopeptide repeat domain"/>
    <property type="match status" value="1"/>
</dbReference>
<dbReference type="Proteomes" id="UP000672934">
    <property type="component" value="Unassembled WGS sequence"/>
</dbReference>
<evidence type="ECO:0000313" key="7">
    <source>
        <dbReference type="Proteomes" id="UP000672934"/>
    </source>
</evidence>
<evidence type="ECO:0000256" key="1">
    <source>
        <dbReference type="ARBA" id="ARBA00023015"/>
    </source>
</evidence>
<dbReference type="PROSITE" id="PS00622">
    <property type="entry name" value="HTH_LUXR_1"/>
    <property type="match status" value="1"/>
</dbReference>
<dbReference type="PANTHER" id="PTHR44688">
    <property type="entry name" value="DNA-BINDING TRANSCRIPTIONAL ACTIVATOR DEVR_DOSR"/>
    <property type="match status" value="1"/>
</dbReference>
<accession>A0A916MT48</accession>
<evidence type="ECO:0000256" key="3">
    <source>
        <dbReference type="ARBA" id="ARBA00023163"/>
    </source>
</evidence>
<dbReference type="GO" id="GO:0003677">
    <property type="term" value="F:DNA binding"/>
    <property type="evidence" value="ECO:0007669"/>
    <property type="project" value="UniProtKB-KW"/>
</dbReference>
<reference evidence="6" key="1">
    <citation type="submission" date="2021-03" db="EMBL/GenBank/DDBJ databases">
        <authorList>
            <person name="Peeters C."/>
        </authorList>
    </citation>
    <scope>NUCLEOTIDE SEQUENCE</scope>
    <source>
        <strain evidence="6">LMG 31506</strain>
    </source>
</reference>
<dbReference type="Gene3D" id="3.40.50.300">
    <property type="entry name" value="P-loop containing nucleotide triphosphate hydrolases"/>
    <property type="match status" value="1"/>
</dbReference>
<dbReference type="Pfam" id="PF00196">
    <property type="entry name" value="GerE"/>
    <property type="match status" value="1"/>
</dbReference>
<dbReference type="InterPro" id="IPR027417">
    <property type="entry name" value="P-loop_NTPase"/>
</dbReference>
<evidence type="ECO:0000259" key="5">
    <source>
        <dbReference type="PROSITE" id="PS50043"/>
    </source>
</evidence>
<dbReference type="CDD" id="cd06170">
    <property type="entry name" value="LuxR_C_like"/>
    <property type="match status" value="1"/>
</dbReference>
<evidence type="ECO:0000256" key="4">
    <source>
        <dbReference type="SAM" id="MobiDB-lite"/>
    </source>
</evidence>
<dbReference type="InterPro" id="IPR036388">
    <property type="entry name" value="WH-like_DNA-bd_sf"/>
</dbReference>
<evidence type="ECO:0000313" key="6">
    <source>
        <dbReference type="EMBL" id="CAG2127158.1"/>
    </source>
</evidence>
<dbReference type="InterPro" id="IPR041617">
    <property type="entry name" value="TPR_MalT"/>
</dbReference>
<name>A0A916MT48_9BURK</name>
<dbReference type="EMBL" id="CAJPUY010000001">
    <property type="protein sequence ID" value="CAG2127158.1"/>
    <property type="molecule type" value="Genomic_DNA"/>
</dbReference>
<evidence type="ECO:0000256" key="2">
    <source>
        <dbReference type="ARBA" id="ARBA00023125"/>
    </source>
</evidence>
<dbReference type="Pfam" id="PF25873">
    <property type="entry name" value="WHD_MalT"/>
    <property type="match status" value="1"/>
</dbReference>
<dbReference type="SMART" id="SM00421">
    <property type="entry name" value="HTH_LUXR"/>
    <property type="match status" value="1"/>
</dbReference>
<gene>
    <name evidence="6" type="primary">malT_1</name>
    <name evidence="6" type="ORF">LMG31506_00358</name>
</gene>
<feature type="domain" description="HTH luxR-type" evidence="5">
    <location>
        <begin position="909"/>
        <end position="974"/>
    </location>
</feature>
<proteinExistence type="predicted"/>
<keyword evidence="7" id="KW-1185">Reference proteome</keyword>
<protein>
    <submittedName>
        <fullName evidence="6">HTH-type transcriptional regulator MalT</fullName>
    </submittedName>
</protein>
<dbReference type="AlphaFoldDB" id="A0A916MT48"/>
<dbReference type="PANTHER" id="PTHR44688:SF25">
    <property type="entry name" value="HTH LUXR-TYPE DOMAIN-CONTAINING PROTEIN"/>
    <property type="match status" value="1"/>
</dbReference>
<dbReference type="Gene3D" id="1.10.10.10">
    <property type="entry name" value="Winged helix-like DNA-binding domain superfamily/Winged helix DNA-binding domain"/>
    <property type="match status" value="1"/>
</dbReference>
<dbReference type="InterPro" id="IPR000792">
    <property type="entry name" value="Tscrpt_reg_LuxR_C"/>
</dbReference>
<dbReference type="InterPro" id="IPR016032">
    <property type="entry name" value="Sig_transdc_resp-reg_C-effctor"/>
</dbReference>
<dbReference type="GO" id="GO:0006355">
    <property type="term" value="P:regulation of DNA-templated transcription"/>
    <property type="evidence" value="ECO:0007669"/>
    <property type="project" value="InterPro"/>
</dbReference>
<dbReference type="SUPFAM" id="SSF52540">
    <property type="entry name" value="P-loop containing nucleoside triphosphate hydrolases"/>
    <property type="match status" value="1"/>
</dbReference>
<dbReference type="SUPFAM" id="SSF46894">
    <property type="entry name" value="C-terminal effector domain of the bipartite response regulators"/>
    <property type="match status" value="1"/>
</dbReference>
<feature type="compositionally biased region" description="Pro residues" evidence="4">
    <location>
        <begin position="58"/>
        <end position="68"/>
    </location>
</feature>
<keyword evidence="3" id="KW-0804">Transcription</keyword>
<sequence>MAKRGQVLRTLESSGWLARINGMHKGSHPASVPTGTGATGQRRPRRQRAVDEMRPVEAPAPPPPPLPSSPFLLATKIVPPRMPQGLIERPRLLACLAQGSERRLTVIKAPAGFGKTSLAVAWLAQLQAEGARTAWLSVDEDDDEPARFVNHLTESLRLACGDIGASALSLTIDASLVPPRTVVAMLINELAQVDRHLYLFLDDYHLISVADIHDAVALLLQHGPPNLHIVLGTREDPPLPLARLRARNELLEVDASMLRFSFDETQRFLERECEAGLPYASVNQLHSATEGWAAALRLSATMLTRGDPRAGRSMEAPSGTSRPIAAYLEDMLACEPAELVGFMLRTSILDRLCAPLCLAVTGAGNSQALLDTLAARQLLLEPLDLEGRWFRYHQLLRDYLHQRLAAHAGSDVAELHRRAYRWYASEALWTDAVRHALAAGDKAAAVAMIGECAMALVRKGDLLTLLGWQRQLPAEILRGQAEVRLALARGMALALRFQEALAMLDTLEHDAADGALPDPDHCLWECKAIRAVMTALQDDPPGALRQAEACLAHPVGAVGVDTWTLNALTNIVRFGHWKAGRLAELYATPWIPYPVEDDPRNLFTTVYRSCLLGLAELQQMHFTLAERHFVQAMRMAEQNAGPQSPAAALCAPLLAQLRYEHDEIDAAEALLLERAPVINAVVLLDSVLVAHTLLVRIAAARGQIEQGHYWVDVALSIGHQRAWHRLIAAALLERIRLLLAEARTKEAAACVAQLDELAHASATSGRASASEIDRYRVLGTAGLAMAQQRAADAIPLLDSLLVRFPQGRPDYLALRARTMVALACLAAGDPARATMECREVLAAVESSGAYRTILDQGPGIGALLRTVRESTPASEENRGRLACIDQLLERCNARYSLREKPPSPPSPPPTPQQEALSVRERGILDLIAAGQSNKEIARTLGIGPETVKTHVKSIFVKLSVDKRAQAVARAQTLGLVAGHGSSMAVAGK</sequence>
<dbReference type="PRINTS" id="PR00038">
    <property type="entry name" value="HTHLUXR"/>
</dbReference>
<keyword evidence="1" id="KW-0805">Transcription regulation</keyword>
<organism evidence="6 7">
    <name type="scientific">Cupriavidus yeoncheonensis</name>
    <dbReference type="NCBI Taxonomy" id="1462994"/>
    <lineage>
        <taxon>Bacteria</taxon>
        <taxon>Pseudomonadati</taxon>
        <taxon>Pseudomonadota</taxon>
        <taxon>Betaproteobacteria</taxon>
        <taxon>Burkholderiales</taxon>
        <taxon>Burkholderiaceae</taxon>
        <taxon>Cupriavidus</taxon>
    </lineage>
</organism>
<dbReference type="PROSITE" id="PS50043">
    <property type="entry name" value="HTH_LUXR_2"/>
    <property type="match status" value="1"/>
</dbReference>
<dbReference type="InterPro" id="IPR059106">
    <property type="entry name" value="WHD_MalT"/>
</dbReference>
<dbReference type="Pfam" id="PF17874">
    <property type="entry name" value="TPR_MalT"/>
    <property type="match status" value="1"/>
</dbReference>
<dbReference type="InterPro" id="IPR011990">
    <property type="entry name" value="TPR-like_helical_dom_sf"/>
</dbReference>
<feature type="region of interest" description="Disordered" evidence="4">
    <location>
        <begin position="21"/>
        <end position="68"/>
    </location>
</feature>